<proteinExistence type="predicted"/>
<dbReference type="EMBL" id="AP019308">
    <property type="protein sequence ID" value="BBH21608.1"/>
    <property type="molecule type" value="Genomic_DNA"/>
</dbReference>
<protein>
    <submittedName>
        <fullName evidence="1">Uncharacterized protein</fullName>
    </submittedName>
</protein>
<dbReference type="AlphaFoldDB" id="A0A3G9JCG0"/>
<reference evidence="1 2" key="1">
    <citation type="submission" date="2018-11" db="EMBL/GenBank/DDBJ databases">
        <title>Complete genome sequence of Paenibacillus baekrokdamisoli strain KCTC 33723.</title>
        <authorList>
            <person name="Kang S.W."/>
            <person name="Lee K.C."/>
            <person name="Kim K.K."/>
            <person name="Kim J.S."/>
            <person name="Kim D.S."/>
            <person name="Ko S.H."/>
            <person name="Yang S.H."/>
            <person name="Lee J.S."/>
        </authorList>
    </citation>
    <scope>NUCLEOTIDE SEQUENCE [LARGE SCALE GENOMIC DNA]</scope>
    <source>
        <strain evidence="1 2">KCTC 33723</strain>
    </source>
</reference>
<keyword evidence="2" id="KW-1185">Reference proteome</keyword>
<organism evidence="1 2">
    <name type="scientific">Paenibacillus baekrokdamisoli</name>
    <dbReference type="NCBI Taxonomy" id="1712516"/>
    <lineage>
        <taxon>Bacteria</taxon>
        <taxon>Bacillati</taxon>
        <taxon>Bacillota</taxon>
        <taxon>Bacilli</taxon>
        <taxon>Bacillales</taxon>
        <taxon>Paenibacillaceae</taxon>
        <taxon>Paenibacillus</taxon>
    </lineage>
</organism>
<dbReference type="KEGG" id="pbk:Back11_29530"/>
<evidence type="ECO:0000313" key="2">
    <source>
        <dbReference type="Proteomes" id="UP000275368"/>
    </source>
</evidence>
<evidence type="ECO:0000313" key="1">
    <source>
        <dbReference type="EMBL" id="BBH21608.1"/>
    </source>
</evidence>
<dbReference type="Proteomes" id="UP000275368">
    <property type="component" value="Chromosome"/>
</dbReference>
<dbReference type="RefSeq" id="WP_125658380.1">
    <property type="nucleotide sequence ID" value="NZ_AP019308.1"/>
</dbReference>
<dbReference type="OrthoDB" id="2887638at2"/>
<sequence>MTDPVVHNVPSRFKSRKAADVIPFLNTYIAKKEQEISEIEQMVERYEKRRMIEERAYQSKSTLRRLISGKKPDHHLAVEYIHYVKKPMEKVRQLRKEVEKAREILNNPSEADVVARSNELIDDTN</sequence>
<name>A0A3G9JCG0_9BACL</name>
<gene>
    <name evidence="1" type="ORF">Back11_29530</name>
</gene>
<accession>A0A3G9JCG0</accession>